<evidence type="ECO:0000256" key="1">
    <source>
        <dbReference type="ARBA" id="ARBA00010333"/>
    </source>
</evidence>
<proteinExistence type="inferred from homology"/>
<evidence type="ECO:0000259" key="4">
    <source>
        <dbReference type="PROSITE" id="PS50887"/>
    </source>
</evidence>
<protein>
    <submittedName>
        <fullName evidence="5">Transporter substrate-binding domain-containing protein</fullName>
    </submittedName>
</protein>
<reference evidence="5 6" key="1">
    <citation type="submission" date="2019-07" db="EMBL/GenBank/DDBJ databases">
        <title>The draft genome sequence of Vibrio algivorus M1486.</title>
        <authorList>
            <person name="Meng X."/>
        </authorList>
    </citation>
    <scope>NUCLEOTIDE SEQUENCE [LARGE SCALE GENOMIC DNA]</scope>
    <source>
        <strain evidence="5 6">M1486</strain>
    </source>
</reference>
<evidence type="ECO:0000313" key="5">
    <source>
        <dbReference type="EMBL" id="TVO33008.1"/>
    </source>
</evidence>
<dbReference type="EMBL" id="VMKJ01000049">
    <property type="protein sequence ID" value="TVO33008.1"/>
    <property type="molecule type" value="Genomic_DNA"/>
</dbReference>
<keyword evidence="2" id="KW-0732">Signal</keyword>
<evidence type="ECO:0000256" key="2">
    <source>
        <dbReference type="ARBA" id="ARBA00022729"/>
    </source>
</evidence>
<dbReference type="PANTHER" id="PTHR35936:SF37">
    <property type="entry name" value="AMINO ACID ABC TRANSPORTER SUBSTRATE-BINDING PROTEIN"/>
    <property type="match status" value="1"/>
</dbReference>
<dbReference type="PANTHER" id="PTHR35936">
    <property type="entry name" value="MEMBRANE-BOUND LYTIC MUREIN TRANSGLYCOSYLASE F"/>
    <property type="match status" value="1"/>
</dbReference>
<dbReference type="Proteomes" id="UP000319828">
    <property type="component" value="Unassembled WGS sequence"/>
</dbReference>
<comment type="caution">
    <text evidence="5">The sequence shown here is derived from an EMBL/GenBank/DDBJ whole genome shotgun (WGS) entry which is preliminary data.</text>
</comment>
<dbReference type="AlphaFoldDB" id="A0A557NX64"/>
<keyword evidence="3" id="KW-0812">Transmembrane</keyword>
<evidence type="ECO:0000313" key="6">
    <source>
        <dbReference type="Proteomes" id="UP000319828"/>
    </source>
</evidence>
<dbReference type="OrthoDB" id="9180959at2"/>
<dbReference type="Gene3D" id="3.30.70.270">
    <property type="match status" value="1"/>
</dbReference>
<gene>
    <name evidence="5" type="ORF">FOF44_16205</name>
</gene>
<dbReference type="RefSeq" id="WP_144389035.1">
    <property type="nucleotide sequence ID" value="NZ_CANNCB010000056.1"/>
</dbReference>
<keyword evidence="3" id="KW-1133">Transmembrane helix</keyword>
<comment type="similarity">
    <text evidence="1">Belongs to the bacterial solute-binding protein 3 family.</text>
</comment>
<dbReference type="SMART" id="SM00062">
    <property type="entry name" value="PBPb"/>
    <property type="match status" value="1"/>
</dbReference>
<dbReference type="NCBIfam" id="TIGR00254">
    <property type="entry name" value="GGDEF"/>
    <property type="match status" value="1"/>
</dbReference>
<keyword evidence="3" id="KW-0472">Membrane</keyword>
<accession>A0A557NX64</accession>
<feature type="domain" description="GGDEF" evidence="4">
    <location>
        <begin position="541"/>
        <end position="672"/>
    </location>
</feature>
<evidence type="ECO:0000256" key="3">
    <source>
        <dbReference type="SAM" id="Phobius"/>
    </source>
</evidence>
<dbReference type="Gene3D" id="3.40.190.10">
    <property type="entry name" value="Periplasmic binding protein-like II"/>
    <property type="match status" value="4"/>
</dbReference>
<feature type="transmembrane region" description="Helical" evidence="3">
    <location>
        <begin position="494"/>
        <end position="514"/>
    </location>
</feature>
<dbReference type="PROSITE" id="PS50887">
    <property type="entry name" value="GGDEF"/>
    <property type="match status" value="1"/>
</dbReference>
<organism evidence="5 6">
    <name type="scientific">Vibrio algivorus</name>
    <dbReference type="NCBI Taxonomy" id="1667024"/>
    <lineage>
        <taxon>Bacteria</taxon>
        <taxon>Pseudomonadati</taxon>
        <taxon>Pseudomonadota</taxon>
        <taxon>Gammaproteobacteria</taxon>
        <taxon>Vibrionales</taxon>
        <taxon>Vibrionaceae</taxon>
        <taxon>Vibrio</taxon>
    </lineage>
</organism>
<dbReference type="CDD" id="cd01949">
    <property type="entry name" value="GGDEF"/>
    <property type="match status" value="1"/>
</dbReference>
<dbReference type="SUPFAM" id="SSF55073">
    <property type="entry name" value="Nucleotide cyclase"/>
    <property type="match status" value="1"/>
</dbReference>
<sequence length="673" mass="77381">MLKLVIFIITLWLFTMPSYASVESINLRDSYKVGIRSGDKASKIIFDLLAEHFKFHPDYVYYDQFSDVLEDLRDSKIDFTANISYSKTRAQYLNLSRPTNVENTYLYTVPTAEEQIGLENIKVVGIAKNLIFKSYIKNLYPYIKIVEFSNYDEGIKLLRTGQVAGIVDSISKLDVFLNAGFDALTLNDKFPIQPVGLATSKIGEAELQAEMVNYLHQPKVQKQLRLKMEAYQLQARKEALRMHVKQMGIDPTQPITVKLESLIQLAEYQSNGQVKGVAADILKQSCEILALNCQIISTRDEEWDSMYQDLLNNKIDVLGPTTISSKRKKKMYFSSSYYTSEAIVVRRNSYKVGVYKRVSEMITEKISVIKDDYYDQLLSNMLPNTKLYRLNTREEQIEALKAGKVDYVIFNKQNYNKMLMTNVADLSTREDTTIGTFHYSRLAFAFPKTEQGHILSALFSRAMSLIDTSQVIKSYDINPDWRQVVEQQKKINTIILGVFIVSFLFISTIAWFIYRQSITDNLTKLKNRRALYQRYIRRIPKNTTFIYIDVDKFKVINDTYGHKTGDLVLRYLGQLIRENWSGHAYRIGGDEFVLIGKENIPQLQALMSRLQEFTVPVDRRTTLTVRASCGVSVSRDSLMTVDEAMHLADQKMYKEKAAVNVSMSNRMASMAKS</sequence>
<dbReference type="InterPro" id="IPR029787">
    <property type="entry name" value="Nucleotide_cyclase"/>
</dbReference>
<dbReference type="SUPFAM" id="SSF53850">
    <property type="entry name" value="Periplasmic binding protein-like II"/>
    <property type="match status" value="2"/>
</dbReference>
<dbReference type="InterPro" id="IPR043128">
    <property type="entry name" value="Rev_trsase/Diguanyl_cyclase"/>
</dbReference>
<dbReference type="SMART" id="SM00267">
    <property type="entry name" value="GGDEF"/>
    <property type="match status" value="1"/>
</dbReference>
<dbReference type="InterPro" id="IPR001638">
    <property type="entry name" value="Solute-binding_3/MltF_N"/>
</dbReference>
<dbReference type="InterPro" id="IPR000160">
    <property type="entry name" value="GGDEF_dom"/>
</dbReference>
<dbReference type="Pfam" id="PF00497">
    <property type="entry name" value="SBP_bac_3"/>
    <property type="match status" value="1"/>
</dbReference>
<dbReference type="Pfam" id="PF00990">
    <property type="entry name" value="GGDEF"/>
    <property type="match status" value="1"/>
</dbReference>
<name>A0A557NX64_9VIBR</name>